<evidence type="ECO:0000256" key="7">
    <source>
        <dbReference type="SAM" id="MobiDB-lite"/>
    </source>
</evidence>
<evidence type="ECO:0000256" key="2">
    <source>
        <dbReference type="ARBA" id="ARBA00022679"/>
    </source>
</evidence>
<feature type="region of interest" description="Disordered" evidence="7">
    <location>
        <begin position="566"/>
        <end position="599"/>
    </location>
</feature>
<feature type="compositionally biased region" description="Basic and acidic residues" evidence="7">
    <location>
        <begin position="723"/>
        <end position="741"/>
    </location>
</feature>
<keyword evidence="10" id="KW-1185">Reference proteome</keyword>
<evidence type="ECO:0000256" key="3">
    <source>
        <dbReference type="ARBA" id="ARBA00022741"/>
    </source>
</evidence>
<dbReference type="SUPFAM" id="SSF56112">
    <property type="entry name" value="Protein kinase-like (PK-like)"/>
    <property type="match status" value="1"/>
</dbReference>
<dbReference type="PROSITE" id="PS00107">
    <property type="entry name" value="PROTEIN_KINASE_ATP"/>
    <property type="match status" value="1"/>
</dbReference>
<dbReference type="InParanoid" id="A0A1Z5TGE3"/>
<keyword evidence="1" id="KW-0723">Serine/threonine-protein kinase</keyword>
<dbReference type="STRING" id="1157616.A0A1Z5TGE3"/>
<feature type="compositionally biased region" description="Polar residues" evidence="7">
    <location>
        <begin position="569"/>
        <end position="582"/>
    </location>
</feature>
<evidence type="ECO:0000313" key="9">
    <source>
        <dbReference type="EMBL" id="OTA34991.1"/>
    </source>
</evidence>
<gene>
    <name evidence="9" type="ORF">BTJ68_04601</name>
</gene>
<feature type="binding site" evidence="6">
    <location>
        <position position="147"/>
    </location>
    <ligand>
        <name>ATP</name>
        <dbReference type="ChEBI" id="CHEBI:30616"/>
    </ligand>
</feature>
<keyword evidence="5 6" id="KW-0067">ATP-binding</keyword>
<dbReference type="EMBL" id="MUNK01000051">
    <property type="protein sequence ID" value="OTA34991.1"/>
    <property type="molecule type" value="Genomic_DNA"/>
</dbReference>
<organism evidence="9 10">
    <name type="scientific">Hortaea werneckii EXF-2000</name>
    <dbReference type="NCBI Taxonomy" id="1157616"/>
    <lineage>
        <taxon>Eukaryota</taxon>
        <taxon>Fungi</taxon>
        <taxon>Dikarya</taxon>
        <taxon>Ascomycota</taxon>
        <taxon>Pezizomycotina</taxon>
        <taxon>Dothideomycetes</taxon>
        <taxon>Dothideomycetidae</taxon>
        <taxon>Mycosphaerellales</taxon>
        <taxon>Teratosphaeriaceae</taxon>
        <taxon>Hortaea</taxon>
    </lineage>
</organism>
<dbReference type="Pfam" id="PF00069">
    <property type="entry name" value="Pkinase"/>
    <property type="match status" value="1"/>
</dbReference>
<accession>A0A1Z5TGE3</accession>
<keyword evidence="2" id="KW-0808">Transferase</keyword>
<keyword evidence="3 6" id="KW-0547">Nucleotide-binding</keyword>
<name>A0A1Z5TGE3_HORWE</name>
<feature type="compositionally biased region" description="Basic and acidic residues" evidence="7">
    <location>
        <begin position="760"/>
        <end position="771"/>
    </location>
</feature>
<dbReference type="GO" id="GO:0005524">
    <property type="term" value="F:ATP binding"/>
    <property type="evidence" value="ECO:0007669"/>
    <property type="project" value="UniProtKB-UniRule"/>
</dbReference>
<dbReference type="PANTHER" id="PTHR43895:SF150">
    <property type="entry name" value="SERINE_THREONINE-PROTEIN KINASE STK11"/>
    <property type="match status" value="1"/>
</dbReference>
<feature type="compositionally biased region" description="Basic and acidic residues" evidence="7">
    <location>
        <begin position="483"/>
        <end position="492"/>
    </location>
</feature>
<evidence type="ECO:0000256" key="6">
    <source>
        <dbReference type="PROSITE-ProRule" id="PRU10141"/>
    </source>
</evidence>
<dbReference type="OrthoDB" id="68483at2759"/>
<dbReference type="InterPro" id="IPR011009">
    <property type="entry name" value="Kinase-like_dom_sf"/>
</dbReference>
<dbReference type="Gene3D" id="1.10.510.10">
    <property type="entry name" value="Transferase(Phosphotransferase) domain 1"/>
    <property type="match status" value="1"/>
</dbReference>
<keyword evidence="4" id="KW-0418">Kinase</keyword>
<evidence type="ECO:0000256" key="5">
    <source>
        <dbReference type="ARBA" id="ARBA00022840"/>
    </source>
</evidence>
<dbReference type="GO" id="GO:0004674">
    <property type="term" value="F:protein serine/threonine kinase activity"/>
    <property type="evidence" value="ECO:0007669"/>
    <property type="project" value="UniProtKB-KW"/>
</dbReference>
<dbReference type="AlphaFoldDB" id="A0A1Z5TGE3"/>
<dbReference type="PANTHER" id="PTHR43895">
    <property type="entry name" value="CALCIUM/CALMODULIN-DEPENDENT PROTEIN KINASE KINASE-RELATED"/>
    <property type="match status" value="1"/>
</dbReference>
<dbReference type="PROSITE" id="PS50011">
    <property type="entry name" value="PROTEIN_KINASE_DOM"/>
    <property type="match status" value="1"/>
</dbReference>
<evidence type="ECO:0000256" key="4">
    <source>
        <dbReference type="ARBA" id="ARBA00022777"/>
    </source>
</evidence>
<comment type="caution">
    <text evidence="9">The sequence shown here is derived from an EMBL/GenBank/DDBJ whole genome shotgun (WGS) entry which is preliminary data.</text>
</comment>
<dbReference type="CDD" id="cd14008">
    <property type="entry name" value="STKc_LKB1_CaMKK"/>
    <property type="match status" value="1"/>
</dbReference>
<feature type="compositionally biased region" description="Gly residues" evidence="7">
    <location>
        <begin position="704"/>
        <end position="717"/>
    </location>
</feature>
<feature type="compositionally biased region" description="Polar residues" evidence="7">
    <location>
        <begin position="472"/>
        <end position="482"/>
    </location>
</feature>
<protein>
    <recommendedName>
        <fullName evidence="8">Protein kinase domain-containing protein</fullName>
    </recommendedName>
</protein>
<reference evidence="9 10" key="1">
    <citation type="submission" date="2017-01" db="EMBL/GenBank/DDBJ databases">
        <title>The recent genome duplication of the halophilic yeast Hortaea werneckii: insights from long-read sequencing.</title>
        <authorList>
            <person name="Sinha S."/>
            <person name="Flibotte S."/>
            <person name="Neira M."/>
            <person name="Lenassi M."/>
            <person name="Gostincar C."/>
            <person name="Stajich J.E."/>
            <person name="Nislow C.E."/>
        </authorList>
    </citation>
    <scope>NUCLEOTIDE SEQUENCE [LARGE SCALE GENOMIC DNA]</scope>
    <source>
        <strain evidence="9 10">EXF-2000</strain>
    </source>
</reference>
<evidence type="ECO:0000313" key="10">
    <source>
        <dbReference type="Proteomes" id="UP000194280"/>
    </source>
</evidence>
<feature type="region of interest" description="Disordered" evidence="7">
    <location>
        <begin position="703"/>
        <end position="771"/>
    </location>
</feature>
<proteinExistence type="predicted"/>
<dbReference type="GO" id="GO:0007165">
    <property type="term" value="P:signal transduction"/>
    <property type="evidence" value="ECO:0007669"/>
    <property type="project" value="TreeGrafter"/>
</dbReference>
<dbReference type="InterPro" id="IPR017441">
    <property type="entry name" value="Protein_kinase_ATP_BS"/>
</dbReference>
<feature type="region of interest" description="Disordered" evidence="7">
    <location>
        <begin position="472"/>
        <end position="492"/>
    </location>
</feature>
<dbReference type="GO" id="GO:0005737">
    <property type="term" value="C:cytoplasm"/>
    <property type="evidence" value="ECO:0007669"/>
    <property type="project" value="TreeGrafter"/>
</dbReference>
<dbReference type="VEuPathDB" id="FungiDB:BTJ68_04601"/>
<dbReference type="Gene3D" id="3.30.200.20">
    <property type="entry name" value="Phosphorylase Kinase, domain 1"/>
    <property type="match status" value="1"/>
</dbReference>
<evidence type="ECO:0000259" key="8">
    <source>
        <dbReference type="PROSITE" id="PS50011"/>
    </source>
</evidence>
<evidence type="ECO:0000256" key="1">
    <source>
        <dbReference type="ARBA" id="ARBA00022527"/>
    </source>
</evidence>
<sequence length="771" mass="85701">MAEQPQQPQQPSVKQATLIAPQHHVHPRSHSGAEAAAGIVPSHGISINLPDSSGGLHPSSSRPHPVRHMSAPAPMYQSPIRHHKRAPSKSTEVKTTLNARSHYGSSDDEGGAVHRINQYIIKQEIGRGSFGAVHLAADQFGNEYAVKEFSKSRLRKRAQSNLLRKPNQQARRSGHLAAGLGFNSPLHRHTSSDRMSAAENNSLELIKEEIAIMKKLNHNNLVALIEVLDDPDEDSLYMVLEMCKKGVVMKVGLEERAEPYTAEACRCWFRDMILALNIKPDNCLITADDVLKIVDFGVSEMFEKESEVHVSKSAGSPAFMPPELCVAKHGHVSGRAADIWSMGVTLHCLRYGHIPFEKPGMLELYQSIREDPLPLQEEPDPNFRDLMARIFDKNPQTRITMKELRNHPWVTKNGTDPLLSAEDNCADIIAPPTQSEIDHAVTGNMGHLMVVMKAVKKFKKLLLRRRQGFTDSLFGNDSNRQARSADNHDRKPMDRILVTAGVHRPIDIDDNFHKLPLEMDRMSVRQPAEVNIGVRAMRLPGETDGRFKQRMETNAHRAPSWLNPGAYYSTHNSPSSSVLNTQDKPHSLPFTSDHAKGHAHDPLEDTLFLSIGSSSAQPLETPDHQPDPLFPIVSESPPAVDINIYEQAYQDEMKRILERRGRRDQSIYLTRRVEHREDLKAHENIIAAPHDHARSGVAKLRGMAGRGRGRGSGGGLAGVLMLAKEKAREEREERERGRESGGGDGTVGKEGSEGEDETADLERDVSAVRQA</sequence>
<dbReference type="Proteomes" id="UP000194280">
    <property type="component" value="Unassembled WGS sequence"/>
</dbReference>
<dbReference type="InterPro" id="IPR000719">
    <property type="entry name" value="Prot_kinase_dom"/>
</dbReference>
<feature type="region of interest" description="Disordered" evidence="7">
    <location>
        <begin position="43"/>
        <end position="68"/>
    </location>
</feature>
<feature type="domain" description="Protein kinase" evidence="8">
    <location>
        <begin position="119"/>
        <end position="410"/>
    </location>
</feature>
<dbReference type="FunFam" id="3.30.200.20:FF:000447">
    <property type="entry name" value="Calcium/calmodulin dependent protein kinase"/>
    <property type="match status" value="1"/>
</dbReference>